<comment type="caution">
    <text evidence="1">The sequence shown here is derived from an EMBL/GenBank/DDBJ whole genome shotgun (WGS) entry which is preliminary data.</text>
</comment>
<name>A0ABW2M2R5_9FLAO</name>
<reference evidence="2" key="1">
    <citation type="journal article" date="2019" name="Int. J. Syst. Evol. Microbiol.">
        <title>The Global Catalogue of Microorganisms (GCM) 10K type strain sequencing project: providing services to taxonomists for standard genome sequencing and annotation.</title>
        <authorList>
            <consortium name="The Broad Institute Genomics Platform"/>
            <consortium name="The Broad Institute Genome Sequencing Center for Infectious Disease"/>
            <person name="Wu L."/>
            <person name="Ma J."/>
        </authorList>
    </citation>
    <scope>NUCLEOTIDE SEQUENCE [LARGE SCALE GENOMIC DNA]</scope>
    <source>
        <strain evidence="2">CCUG 54781</strain>
    </source>
</reference>
<dbReference type="EMBL" id="JBHTCR010000007">
    <property type="protein sequence ID" value="MFC7348080.1"/>
    <property type="molecule type" value="Genomic_DNA"/>
</dbReference>
<gene>
    <name evidence="1" type="ORF">ACFQO9_15285</name>
</gene>
<dbReference type="RefSeq" id="WP_378181080.1">
    <property type="nucleotide sequence ID" value="NZ_JBHTCR010000007.1"/>
</dbReference>
<evidence type="ECO:0008006" key="3">
    <source>
        <dbReference type="Google" id="ProtNLM"/>
    </source>
</evidence>
<keyword evidence="2" id="KW-1185">Reference proteome</keyword>
<evidence type="ECO:0000313" key="1">
    <source>
        <dbReference type="EMBL" id="MFC7348080.1"/>
    </source>
</evidence>
<protein>
    <recommendedName>
        <fullName evidence="3">Lipoprotein</fullName>
    </recommendedName>
</protein>
<dbReference type="PROSITE" id="PS51257">
    <property type="entry name" value="PROKAR_LIPOPROTEIN"/>
    <property type="match status" value="1"/>
</dbReference>
<proteinExistence type="predicted"/>
<sequence length="176" mass="19590">MMKNILVLASVALLTFSCSKKETTSTDNKSDSTKIVDSINEARTKINDSIKAKNSVNRFKDFNGSHKFIYQNDSSPKYYGTVDFKKIEGERDNYDVSGSIKSGNNSVNIKGFVQVVSAKHMNFTGEITQKISANDNGKPYTRKGTKTFASKDGGKTYRLQDMVNGSGFVDYIDIQY</sequence>
<accession>A0ABW2M2R5</accession>
<dbReference type="Proteomes" id="UP001596550">
    <property type="component" value="Unassembled WGS sequence"/>
</dbReference>
<organism evidence="1 2">
    <name type="scientific">Chryseobacterium zhengzhouense</name>
    <dbReference type="NCBI Taxonomy" id="1636086"/>
    <lineage>
        <taxon>Bacteria</taxon>
        <taxon>Pseudomonadati</taxon>
        <taxon>Bacteroidota</taxon>
        <taxon>Flavobacteriia</taxon>
        <taxon>Flavobacteriales</taxon>
        <taxon>Weeksellaceae</taxon>
        <taxon>Chryseobacterium group</taxon>
        <taxon>Chryseobacterium</taxon>
    </lineage>
</organism>
<evidence type="ECO:0000313" key="2">
    <source>
        <dbReference type="Proteomes" id="UP001596550"/>
    </source>
</evidence>